<proteinExistence type="predicted"/>
<sequence>MVGTLLGVGVSHVFQQRALVRGERFTRAEQLRQERLQVYSSFAGALMMYRRAQMERWLICNGGEFEESHAALRARAFDLRVEVYEGLFRVRLVTGGAQAGPEGAAEAEAALERAQEALDCITRIPKAEGREEFLAFCTEAKEAVNDFVALAKNHL</sequence>
<dbReference type="AlphaFoldDB" id="A0A1G9HHR5"/>
<evidence type="ECO:0000313" key="1">
    <source>
        <dbReference type="EMBL" id="SDL12551.1"/>
    </source>
</evidence>
<organism evidence="1 2">
    <name type="scientific">Streptomyces indicus</name>
    <dbReference type="NCBI Taxonomy" id="417292"/>
    <lineage>
        <taxon>Bacteria</taxon>
        <taxon>Bacillati</taxon>
        <taxon>Actinomycetota</taxon>
        <taxon>Actinomycetes</taxon>
        <taxon>Kitasatosporales</taxon>
        <taxon>Streptomycetaceae</taxon>
        <taxon>Streptomyces</taxon>
    </lineage>
</organism>
<dbReference type="Proteomes" id="UP000199155">
    <property type="component" value="Unassembled WGS sequence"/>
</dbReference>
<accession>A0A1G9HHR5</accession>
<keyword evidence="2" id="KW-1185">Reference proteome</keyword>
<dbReference type="STRING" id="417292.SAMN05421806_1197"/>
<dbReference type="EMBL" id="FNFF01000019">
    <property type="protein sequence ID" value="SDL12551.1"/>
    <property type="molecule type" value="Genomic_DNA"/>
</dbReference>
<name>A0A1G9HHR5_9ACTN</name>
<gene>
    <name evidence="1" type="ORF">SAMN05421806_1197</name>
</gene>
<reference evidence="1 2" key="1">
    <citation type="submission" date="2016-10" db="EMBL/GenBank/DDBJ databases">
        <authorList>
            <person name="de Groot N.N."/>
        </authorList>
    </citation>
    <scope>NUCLEOTIDE SEQUENCE [LARGE SCALE GENOMIC DNA]</scope>
    <source>
        <strain evidence="1 2">CGMCC 4.5727</strain>
    </source>
</reference>
<protein>
    <submittedName>
        <fullName evidence="1">Uncharacterized protein</fullName>
    </submittedName>
</protein>
<evidence type="ECO:0000313" key="2">
    <source>
        <dbReference type="Proteomes" id="UP000199155"/>
    </source>
</evidence>